<keyword evidence="11" id="KW-1185">Reference proteome</keyword>
<keyword evidence="3" id="KW-1003">Cell membrane</keyword>
<dbReference type="PROSITE" id="PS51123">
    <property type="entry name" value="OMPA_2"/>
    <property type="match status" value="1"/>
</dbReference>
<dbReference type="AlphaFoldDB" id="A0A4R6E6R0"/>
<dbReference type="InterPro" id="IPR006665">
    <property type="entry name" value="OmpA-like"/>
</dbReference>
<evidence type="ECO:0000256" key="5">
    <source>
        <dbReference type="ARBA" id="ARBA00022989"/>
    </source>
</evidence>
<comment type="subcellular location">
    <subcellularLocation>
        <location evidence="1">Cell membrane</location>
        <topology evidence="1">Single-pass membrane protein</topology>
    </subcellularLocation>
</comment>
<evidence type="ECO:0000256" key="3">
    <source>
        <dbReference type="ARBA" id="ARBA00022475"/>
    </source>
</evidence>
<dbReference type="RefSeq" id="WP_133461964.1">
    <property type="nucleotide sequence ID" value="NZ_SNVX01000015.1"/>
</dbReference>
<dbReference type="Pfam" id="PF00691">
    <property type="entry name" value="OmpA"/>
    <property type="match status" value="1"/>
</dbReference>
<sequence>MSVRNRPGRRERVPGKTIIRRQVKKGHAAHHGGAWKVAFADFTLAMMALFMTLWIVGSVSKKERAQVVAALYNQSIFHGGGMTPLNNISAAMHPIHSQGMHGALANRIAHANAHHTVANNQLNMPIRSTENTALLKQKNARELGELATTIYNIAQKAKMDANLEIEIVPQGLRVLIKDDKHRQMYSVGSTRISPYFKTLLTQLTPVFDSLDNKMIITGHTDALKYRGGHYSNWNLSGDRALAARQILENAGMPSGKVLQVNAMADQMLLDKAHPKNEANRRIEIMILTKTASDTLKDFFGQDGDKVAHPATPALQSVKAIVPPAPAANIPVAHR</sequence>
<dbReference type="Pfam" id="PF13677">
    <property type="entry name" value="MotB_plug"/>
    <property type="match status" value="1"/>
</dbReference>
<dbReference type="GO" id="GO:0005886">
    <property type="term" value="C:plasma membrane"/>
    <property type="evidence" value="ECO:0007669"/>
    <property type="project" value="UniProtKB-SubCell"/>
</dbReference>
<evidence type="ECO:0000256" key="7">
    <source>
        <dbReference type="PROSITE-ProRule" id="PRU00473"/>
    </source>
</evidence>
<comment type="similarity">
    <text evidence="2">Belongs to the MotB family.</text>
</comment>
<dbReference type="NCBIfam" id="NF005273">
    <property type="entry name" value="PRK06778.1"/>
    <property type="match status" value="1"/>
</dbReference>
<evidence type="ECO:0000313" key="10">
    <source>
        <dbReference type="EMBL" id="TDN53581.1"/>
    </source>
</evidence>
<dbReference type="InterPro" id="IPR036737">
    <property type="entry name" value="OmpA-like_sf"/>
</dbReference>
<dbReference type="PANTHER" id="PTHR30329">
    <property type="entry name" value="STATOR ELEMENT OF FLAGELLAR MOTOR COMPLEX"/>
    <property type="match status" value="1"/>
</dbReference>
<dbReference type="EMBL" id="SNVX01000015">
    <property type="protein sequence ID" value="TDN53581.1"/>
    <property type="molecule type" value="Genomic_DNA"/>
</dbReference>
<keyword evidence="6 7" id="KW-0472">Membrane</keyword>
<accession>A0A4R6E6R0</accession>
<dbReference type="Gene3D" id="3.30.1330.60">
    <property type="entry name" value="OmpA-like domain"/>
    <property type="match status" value="1"/>
</dbReference>
<evidence type="ECO:0000256" key="6">
    <source>
        <dbReference type="ARBA" id="ARBA00023136"/>
    </source>
</evidence>
<keyword evidence="4 8" id="KW-0812">Transmembrane</keyword>
<keyword evidence="5 8" id="KW-1133">Transmembrane helix</keyword>
<dbReference type="OrthoDB" id="9809186at2"/>
<protein>
    <submittedName>
        <fullName evidence="10">Chemotaxis protein MotB</fullName>
    </submittedName>
</protein>
<evidence type="ECO:0000256" key="4">
    <source>
        <dbReference type="ARBA" id="ARBA00022692"/>
    </source>
</evidence>
<dbReference type="PANTHER" id="PTHR30329:SF21">
    <property type="entry name" value="LIPOPROTEIN YIAD-RELATED"/>
    <property type="match status" value="1"/>
</dbReference>
<dbReference type="SUPFAM" id="SSF103088">
    <property type="entry name" value="OmpA-like"/>
    <property type="match status" value="1"/>
</dbReference>
<feature type="domain" description="OmpA-like" evidence="9">
    <location>
        <begin position="172"/>
        <end position="290"/>
    </location>
</feature>
<evidence type="ECO:0000256" key="2">
    <source>
        <dbReference type="ARBA" id="ARBA00008914"/>
    </source>
</evidence>
<feature type="transmembrane region" description="Helical" evidence="8">
    <location>
        <begin position="34"/>
        <end position="56"/>
    </location>
</feature>
<dbReference type="Proteomes" id="UP000295530">
    <property type="component" value="Unassembled WGS sequence"/>
</dbReference>
<reference evidence="10 11" key="1">
    <citation type="submission" date="2019-03" db="EMBL/GenBank/DDBJ databases">
        <title>Genomic analyses of the natural microbiome of Caenorhabditis elegans.</title>
        <authorList>
            <person name="Samuel B."/>
        </authorList>
    </citation>
    <scope>NUCLEOTIDE SEQUENCE [LARGE SCALE GENOMIC DNA]</scope>
    <source>
        <strain evidence="10 11">BIGb0156</strain>
    </source>
</reference>
<gene>
    <name evidence="10" type="ORF">EC847_1159</name>
</gene>
<proteinExistence type="inferred from homology"/>
<evidence type="ECO:0000256" key="8">
    <source>
        <dbReference type="SAM" id="Phobius"/>
    </source>
</evidence>
<evidence type="ECO:0000259" key="9">
    <source>
        <dbReference type="PROSITE" id="PS51123"/>
    </source>
</evidence>
<organism evidence="10 11">
    <name type="scientific">Scandinavium goeteborgense</name>
    <dbReference type="NCBI Taxonomy" id="1851514"/>
    <lineage>
        <taxon>Bacteria</taxon>
        <taxon>Pseudomonadati</taxon>
        <taxon>Pseudomonadota</taxon>
        <taxon>Gammaproteobacteria</taxon>
        <taxon>Enterobacterales</taxon>
        <taxon>Enterobacteriaceae</taxon>
        <taxon>Scandinavium</taxon>
    </lineage>
</organism>
<evidence type="ECO:0000256" key="1">
    <source>
        <dbReference type="ARBA" id="ARBA00004162"/>
    </source>
</evidence>
<evidence type="ECO:0000313" key="11">
    <source>
        <dbReference type="Proteomes" id="UP000295530"/>
    </source>
</evidence>
<dbReference type="InterPro" id="IPR025713">
    <property type="entry name" value="MotB-like_N_dom"/>
</dbReference>
<dbReference type="CDD" id="cd07185">
    <property type="entry name" value="OmpA_C-like"/>
    <property type="match status" value="1"/>
</dbReference>
<name>A0A4R6E6R0_SCAGO</name>
<dbReference type="InterPro" id="IPR050330">
    <property type="entry name" value="Bact_OuterMem_StrucFunc"/>
</dbReference>
<comment type="caution">
    <text evidence="10">The sequence shown here is derived from an EMBL/GenBank/DDBJ whole genome shotgun (WGS) entry which is preliminary data.</text>
</comment>